<dbReference type="SUPFAM" id="SSF63707">
    <property type="entry name" value="Ganglioside M2 (gm2) activator"/>
    <property type="match status" value="1"/>
</dbReference>
<evidence type="ECO:0000313" key="5">
    <source>
        <dbReference type="Proteomes" id="UP000054776"/>
    </source>
</evidence>
<reference evidence="4 5" key="1">
    <citation type="submission" date="2015-01" db="EMBL/GenBank/DDBJ databases">
        <title>Evolution of Trichinella species and genotypes.</title>
        <authorList>
            <person name="Korhonen P.K."/>
            <person name="Edoardo P."/>
            <person name="Giuseppe L.R."/>
            <person name="Gasser R.B."/>
        </authorList>
    </citation>
    <scope>NUCLEOTIDE SEQUENCE [LARGE SCALE GENOMIC DNA]</scope>
    <source>
        <strain evidence="4">ISS3</strain>
    </source>
</reference>
<dbReference type="InterPro" id="IPR036846">
    <property type="entry name" value="GM2-AP_sf"/>
</dbReference>
<dbReference type="EMBL" id="JYDH01000017">
    <property type="protein sequence ID" value="KRY39663.1"/>
    <property type="molecule type" value="Genomic_DNA"/>
</dbReference>
<dbReference type="eggNOG" id="ENOG502RXDW">
    <property type="taxonomic scope" value="Eukaryota"/>
</dbReference>
<dbReference type="Gene3D" id="2.70.220.10">
    <property type="entry name" value="Ganglioside GM2 activator"/>
    <property type="match status" value="1"/>
</dbReference>
<name>A0A0V1BRT6_TRISP</name>
<dbReference type="Proteomes" id="UP000054776">
    <property type="component" value="Unassembled WGS sequence"/>
</dbReference>
<keyword evidence="1" id="KW-0732">Signal</keyword>
<feature type="domain" description="DUF7753" evidence="3">
    <location>
        <begin position="283"/>
        <end position="337"/>
    </location>
</feature>
<dbReference type="AlphaFoldDB" id="A0A0V1BRT6"/>
<evidence type="ECO:0000259" key="3">
    <source>
        <dbReference type="Pfam" id="PF24936"/>
    </source>
</evidence>
<protein>
    <recommendedName>
        <fullName evidence="3">DUF7753 domain-containing protein</fullName>
    </recommendedName>
</protein>
<dbReference type="Pfam" id="PF24936">
    <property type="entry name" value="DUF7753"/>
    <property type="match status" value="1"/>
</dbReference>
<evidence type="ECO:0000313" key="4">
    <source>
        <dbReference type="EMBL" id="KRY39663.1"/>
    </source>
</evidence>
<sequence>MEKFEIYGSDHTDASIDEQVALKHFNRIAFISMNPTMHLVYTTLLLLYVDRVMGISKCNPRLPHCRVSQNSKPYSNRPPTPAQQQSKCKPKYLIPGKAVDCTKTSSQKVMYIDPKSVVITPNPIKIPGCFTLEMTTHIKEQKLHKSFFAKIEYTWWNLPQFSQLPCQNATANGCGGYGNNCYYCDICNSLKEVGKKAQDAKSTSILSQFKDVSCPTETGSYKLKKQFCFHDFGELDKDGNCELDFIENDQIAKIYKDAFQNLQQLGYGTVVAKFTLAHNATAEQERKKIDKEKQIKMVVDRELEAKRKENGWSLSNSEYIAFRDWYVKARQDSWHRLFALAVVLQRDWLLDDKLRYLRQAADASHFWRFLDITWSYMAVRLKTTSTPRKQIGIKYYSSSKNSPISKSVDNVQHITDALLYRTFSKTKNKIYNSTITWTLDCAFWRNRKCRIFANAWRFYSYTPPLPMLYNSTQFFMHYVFTKILRYFHAVLDCASMKADVLHFHTYLGQLPSFWNRLTGAGVS</sequence>
<gene>
    <name evidence="4" type="ORF">T01_6360</name>
</gene>
<comment type="caution">
    <text evidence="4">The sequence shown here is derived from an EMBL/GenBank/DDBJ whole genome shotgun (WGS) entry which is preliminary data.</text>
</comment>
<dbReference type="InterPro" id="IPR056655">
    <property type="entry name" value="DUF7753"/>
</dbReference>
<keyword evidence="5" id="KW-1185">Reference proteome</keyword>
<accession>A0A0V1BRT6</accession>
<evidence type="ECO:0000256" key="2">
    <source>
        <dbReference type="SAM" id="MobiDB-lite"/>
    </source>
</evidence>
<dbReference type="OrthoDB" id="5782184at2759"/>
<feature type="region of interest" description="Disordered" evidence="2">
    <location>
        <begin position="68"/>
        <end position="87"/>
    </location>
</feature>
<proteinExistence type="predicted"/>
<organism evidence="4 5">
    <name type="scientific">Trichinella spiralis</name>
    <name type="common">Trichina worm</name>
    <dbReference type="NCBI Taxonomy" id="6334"/>
    <lineage>
        <taxon>Eukaryota</taxon>
        <taxon>Metazoa</taxon>
        <taxon>Ecdysozoa</taxon>
        <taxon>Nematoda</taxon>
        <taxon>Enoplea</taxon>
        <taxon>Dorylaimia</taxon>
        <taxon>Trichinellida</taxon>
        <taxon>Trichinellidae</taxon>
        <taxon>Trichinella</taxon>
    </lineage>
</organism>
<dbReference type="InParanoid" id="A0A0V1BRT6"/>
<evidence type="ECO:0000256" key="1">
    <source>
        <dbReference type="ARBA" id="ARBA00022729"/>
    </source>
</evidence>